<organism evidence="1 2">
    <name type="scientific">Haloferula rosea</name>
    <dbReference type="NCBI Taxonomy" id="490093"/>
    <lineage>
        <taxon>Bacteria</taxon>
        <taxon>Pseudomonadati</taxon>
        <taxon>Verrucomicrobiota</taxon>
        <taxon>Verrucomicrobiia</taxon>
        <taxon>Verrucomicrobiales</taxon>
        <taxon>Verrucomicrobiaceae</taxon>
        <taxon>Haloferula</taxon>
    </lineage>
</organism>
<dbReference type="PANTHER" id="PTHR45947">
    <property type="entry name" value="SULFOQUINOVOSYL TRANSFERASE SQD2"/>
    <property type="match status" value="1"/>
</dbReference>
<dbReference type="AlphaFoldDB" id="A0A934RGC1"/>
<dbReference type="Gene3D" id="3.40.50.2000">
    <property type="entry name" value="Glycogen Phosphorylase B"/>
    <property type="match status" value="1"/>
</dbReference>
<protein>
    <submittedName>
        <fullName evidence="1">Glycosyltransferase family 4 protein</fullName>
    </submittedName>
</protein>
<keyword evidence="2" id="KW-1185">Reference proteome</keyword>
<dbReference type="Pfam" id="PF13692">
    <property type="entry name" value="Glyco_trans_1_4"/>
    <property type="match status" value="1"/>
</dbReference>
<proteinExistence type="predicted"/>
<accession>A0A934RGC1</accession>
<dbReference type="Proteomes" id="UP000658278">
    <property type="component" value="Unassembled WGS sequence"/>
</dbReference>
<comment type="caution">
    <text evidence="1">The sequence shown here is derived from an EMBL/GenBank/DDBJ whole genome shotgun (WGS) entry which is preliminary data.</text>
</comment>
<dbReference type="GO" id="GO:0016757">
    <property type="term" value="F:glycosyltransferase activity"/>
    <property type="evidence" value="ECO:0007669"/>
    <property type="project" value="TreeGrafter"/>
</dbReference>
<evidence type="ECO:0000313" key="2">
    <source>
        <dbReference type="Proteomes" id="UP000658278"/>
    </source>
</evidence>
<dbReference type="PANTHER" id="PTHR45947:SF3">
    <property type="entry name" value="SULFOQUINOVOSYL TRANSFERASE SQD2"/>
    <property type="match status" value="1"/>
</dbReference>
<dbReference type="InterPro" id="IPR050194">
    <property type="entry name" value="Glycosyltransferase_grp1"/>
</dbReference>
<dbReference type="EMBL" id="JAENII010000009">
    <property type="protein sequence ID" value="MBK1827835.1"/>
    <property type="molecule type" value="Genomic_DNA"/>
</dbReference>
<reference evidence="1" key="1">
    <citation type="submission" date="2021-01" db="EMBL/GenBank/DDBJ databases">
        <title>Modified the classification status of verrucomicrobia.</title>
        <authorList>
            <person name="Feng X."/>
        </authorList>
    </citation>
    <scope>NUCLEOTIDE SEQUENCE</scope>
    <source>
        <strain evidence="1">KCTC 22201</strain>
    </source>
</reference>
<gene>
    <name evidence="1" type="ORF">JIN81_12460</name>
</gene>
<dbReference type="CDD" id="cd03801">
    <property type="entry name" value="GT4_PimA-like"/>
    <property type="match status" value="1"/>
</dbReference>
<dbReference type="SUPFAM" id="SSF53756">
    <property type="entry name" value="UDP-Glycosyltransferase/glycogen phosphorylase"/>
    <property type="match status" value="1"/>
</dbReference>
<evidence type="ECO:0000313" key="1">
    <source>
        <dbReference type="EMBL" id="MBK1827835.1"/>
    </source>
</evidence>
<sequence length="247" mass="27512">MSLDLRRLDQFALGDGIAAVSPGALARYRRYVRAFGREELVRRLFLLPHPVSPDCTYEDGQPQKSCQVVAVGRWSDAAQKRPDLLMRVIEAASRRRKEYRFVIVGEPTTELEEWHRALPPAIRERVELSGVVAHEELVEVMKESRVLLVTSAFESFHISAAEALCCGATIVGSRSPCLPSLRWFTCGGSGTLAPKLGAEELGRALTRELAEWEHGTRCPATISRRWGDQLHSDQVAAKVITWSKCSS</sequence>
<name>A0A934RGC1_9BACT</name>